<dbReference type="PANTHER" id="PTHR33529:SF7">
    <property type="entry name" value="LIPOPOLYSACCHARIDE EXPORT SYSTEM PERMEASE PROTEIN LPTF"/>
    <property type="match status" value="1"/>
</dbReference>
<evidence type="ECO:0000313" key="11">
    <source>
        <dbReference type="Proteomes" id="UP000483432"/>
    </source>
</evidence>
<dbReference type="InterPro" id="IPR005495">
    <property type="entry name" value="LptG/LptF_permease"/>
</dbReference>
<dbReference type="GO" id="GO:0043190">
    <property type="term" value="C:ATP-binding cassette (ABC) transporter complex"/>
    <property type="evidence" value="ECO:0007669"/>
    <property type="project" value="InterPro"/>
</dbReference>
<dbReference type="EMBL" id="JAAFGW010000112">
    <property type="protein sequence ID" value="NDP48398.1"/>
    <property type="molecule type" value="Genomic_DNA"/>
</dbReference>
<dbReference type="Pfam" id="PF03739">
    <property type="entry name" value="LptF_LptG"/>
    <property type="match status" value="1"/>
</dbReference>
<dbReference type="GO" id="GO:0055085">
    <property type="term" value="P:transmembrane transport"/>
    <property type="evidence" value="ECO:0007669"/>
    <property type="project" value="InterPro"/>
</dbReference>
<evidence type="ECO:0000256" key="7">
    <source>
        <dbReference type="ARBA" id="ARBA00022989"/>
    </source>
</evidence>
<dbReference type="InterPro" id="IPR030922">
    <property type="entry name" value="LptF"/>
</dbReference>
<dbReference type="NCBIfam" id="TIGR04407">
    <property type="entry name" value="LptF_YjgP"/>
    <property type="match status" value="1"/>
</dbReference>
<organism evidence="10 11">
    <name type="scientific">Sulfuriferula multivorans</name>
    <dbReference type="NCBI Taxonomy" id="1559896"/>
    <lineage>
        <taxon>Bacteria</taxon>
        <taxon>Pseudomonadati</taxon>
        <taxon>Pseudomonadota</taxon>
        <taxon>Betaproteobacteria</taxon>
        <taxon>Nitrosomonadales</taxon>
        <taxon>Sulfuricellaceae</taxon>
        <taxon>Sulfuriferula</taxon>
    </lineage>
</organism>
<sequence length="359" mass="40560">MIYRRALTREMGLATGAVLTVLIAIALVVLFIRLLGDVARGELANEAVLAFLGFSLLYFLPVLMTIALFAGVLLPLSRMWRDSEMVIWFSAGLSLTQWIRPVLIFAVPFSLVILLLSLVLNPWAQAKKYEYRQELRSRSESALVAPGLFAESSAGQRVYYVESLNPLTGIVRNVFMQSRIDGQLGLVVAREGDHTEMPDGSRYLVFKNGRRYEGIPGQLDYRIVQFERYWMRLDPVAVEGKETGVRQAPVAELIQDDSPQARAELLWRAGVPLSAIILAVMAIPLSFVNTRARRSYGLIVALLLYFIYNNLLSLSQAWVAQGKLNPWAGMLTSHLLMLLAVFVLFYLRTRQRTFSWRRT</sequence>
<keyword evidence="5" id="KW-0997">Cell inner membrane</keyword>
<evidence type="ECO:0000256" key="2">
    <source>
        <dbReference type="ARBA" id="ARBA00014213"/>
    </source>
</evidence>
<dbReference type="Proteomes" id="UP000483432">
    <property type="component" value="Unassembled WGS sequence"/>
</dbReference>
<feature type="transmembrane region" description="Helical" evidence="9">
    <location>
        <begin position="327"/>
        <end position="347"/>
    </location>
</feature>
<feature type="transmembrane region" description="Helical" evidence="9">
    <location>
        <begin position="98"/>
        <end position="120"/>
    </location>
</feature>
<evidence type="ECO:0000256" key="8">
    <source>
        <dbReference type="ARBA" id="ARBA00023136"/>
    </source>
</evidence>
<dbReference type="GO" id="GO:0015920">
    <property type="term" value="P:lipopolysaccharide transport"/>
    <property type="evidence" value="ECO:0007669"/>
    <property type="project" value="TreeGrafter"/>
</dbReference>
<accession>A0A7C9JXF0</accession>
<keyword evidence="4" id="KW-1003">Cell membrane</keyword>
<comment type="subcellular location">
    <subcellularLocation>
        <location evidence="1">Cell inner membrane</location>
        <topology evidence="1">Multi-pass membrane protein</topology>
    </subcellularLocation>
</comment>
<evidence type="ECO:0000256" key="9">
    <source>
        <dbReference type="SAM" id="Phobius"/>
    </source>
</evidence>
<gene>
    <name evidence="10" type="primary">lptF</name>
    <name evidence="10" type="ORF">GZ085_08430</name>
</gene>
<reference evidence="10 11" key="1">
    <citation type="submission" date="2019-09" db="EMBL/GenBank/DDBJ databases">
        <title>H2 Metabolism Revealed by Metagenomic Analysis in Subglacial Sediment of East Antarctica.</title>
        <authorList>
            <person name="Yang Z."/>
            <person name="Zhang Y."/>
            <person name="Lv Y."/>
            <person name="Yan W."/>
            <person name="Xiao X."/>
            <person name="Sun B."/>
            <person name="Ma H."/>
        </authorList>
    </citation>
    <scope>NUCLEOTIDE SEQUENCE [LARGE SCALE GENOMIC DNA]</scope>
    <source>
        <strain evidence="10">Bin2_2</strain>
    </source>
</reference>
<evidence type="ECO:0000256" key="3">
    <source>
        <dbReference type="ARBA" id="ARBA00022448"/>
    </source>
</evidence>
<feature type="transmembrane region" description="Helical" evidence="9">
    <location>
        <begin position="47"/>
        <end position="77"/>
    </location>
</feature>
<comment type="caution">
    <text evidence="10">The sequence shown here is derived from an EMBL/GenBank/DDBJ whole genome shotgun (WGS) entry which is preliminary data.</text>
</comment>
<dbReference type="AlphaFoldDB" id="A0A7C9JXF0"/>
<keyword evidence="3" id="KW-0813">Transport</keyword>
<evidence type="ECO:0000256" key="4">
    <source>
        <dbReference type="ARBA" id="ARBA00022475"/>
    </source>
</evidence>
<proteinExistence type="predicted"/>
<keyword evidence="8 9" id="KW-0472">Membrane</keyword>
<evidence type="ECO:0000313" key="10">
    <source>
        <dbReference type="EMBL" id="NDP48398.1"/>
    </source>
</evidence>
<feature type="transmembrane region" description="Helical" evidence="9">
    <location>
        <begin position="12"/>
        <end position="35"/>
    </location>
</feature>
<evidence type="ECO:0000256" key="6">
    <source>
        <dbReference type="ARBA" id="ARBA00022692"/>
    </source>
</evidence>
<keyword evidence="7 9" id="KW-1133">Transmembrane helix</keyword>
<keyword evidence="6 9" id="KW-0812">Transmembrane</keyword>
<dbReference type="PANTHER" id="PTHR33529">
    <property type="entry name" value="SLR0882 PROTEIN-RELATED"/>
    <property type="match status" value="1"/>
</dbReference>
<evidence type="ECO:0000256" key="1">
    <source>
        <dbReference type="ARBA" id="ARBA00004429"/>
    </source>
</evidence>
<feature type="transmembrane region" description="Helical" evidence="9">
    <location>
        <begin position="295"/>
        <end position="315"/>
    </location>
</feature>
<name>A0A7C9JXF0_9PROT</name>
<feature type="transmembrane region" description="Helical" evidence="9">
    <location>
        <begin position="265"/>
        <end position="288"/>
    </location>
</feature>
<evidence type="ECO:0000256" key="5">
    <source>
        <dbReference type="ARBA" id="ARBA00022519"/>
    </source>
</evidence>
<protein>
    <recommendedName>
        <fullName evidence="2">Lipopolysaccharide export system permease protein LptF</fullName>
    </recommendedName>
</protein>